<dbReference type="InterPro" id="IPR052698">
    <property type="entry name" value="MoCofactor_Util/Proc"/>
</dbReference>
<dbReference type="EMBL" id="CP032624">
    <property type="protein sequence ID" value="AYG03984.1"/>
    <property type="molecule type" value="Genomic_DNA"/>
</dbReference>
<organism evidence="2 3">
    <name type="scientific">Gryllotalpicola protaetiae</name>
    <dbReference type="NCBI Taxonomy" id="2419771"/>
    <lineage>
        <taxon>Bacteria</taxon>
        <taxon>Bacillati</taxon>
        <taxon>Actinomycetota</taxon>
        <taxon>Actinomycetes</taxon>
        <taxon>Micrococcales</taxon>
        <taxon>Microbacteriaceae</taxon>
        <taxon>Gryllotalpicola</taxon>
    </lineage>
</organism>
<name>A0A387BPK8_9MICO</name>
<dbReference type="InterPro" id="IPR011017">
    <property type="entry name" value="TRASH_dom"/>
</dbReference>
<dbReference type="InterPro" id="IPR012348">
    <property type="entry name" value="RNR-like"/>
</dbReference>
<evidence type="ECO:0000313" key="3">
    <source>
        <dbReference type="Proteomes" id="UP000275069"/>
    </source>
</evidence>
<protein>
    <submittedName>
        <fullName evidence="2">YHS domain-containing protein</fullName>
    </submittedName>
</protein>
<reference evidence="2 3" key="1">
    <citation type="submission" date="2018-09" db="EMBL/GenBank/DDBJ databases">
        <title>Genome sequencing of strain 2DFW10M-5.</title>
        <authorList>
            <person name="Heo J."/>
            <person name="Kim S.-J."/>
            <person name="Kwon S.-W."/>
        </authorList>
    </citation>
    <scope>NUCLEOTIDE SEQUENCE [LARGE SCALE GENOMIC DNA]</scope>
    <source>
        <strain evidence="2 3">2DFW10M-5</strain>
    </source>
</reference>
<dbReference type="AlphaFoldDB" id="A0A387BPK8"/>
<dbReference type="PANTHER" id="PTHR30388:SF4">
    <property type="entry name" value="MOLYBDENUM COFACTOR INSERTION CHAPERONE PAOD"/>
    <property type="match status" value="1"/>
</dbReference>
<dbReference type="OrthoDB" id="5242066at2"/>
<dbReference type="InterPro" id="IPR003777">
    <property type="entry name" value="XdhC_CoxI"/>
</dbReference>
<sequence>MTALQAVTTRQRELEEQRQAFVRATVVRTQHPTSARAGDVAVVDALGAMTGFVGGTCVEASVREFSLHALETGEPVLLQVRPGDVGRTELEGAVEVHNPCLSGGSIDVFLEPIVPAAHVVVVGGSPVAQALARLGADVGFEMELADGESWEPSETDAALIVASHGRGEEPALERALSAGIPYIGLVASGKRGAAVVGSLNVPDELRQRVHTPAGLRLGGSAPGEIALGVLAQLVQVRSTTEESDVAAGRLGDAPDASHVTTAHDPVCHMTVVAAGSTPHAEIDGVTVWFCSDGCKSAFLSDPSAYAVA</sequence>
<dbReference type="Gene3D" id="1.10.620.20">
    <property type="entry name" value="Ribonucleotide Reductase, subunit A"/>
    <property type="match status" value="1"/>
</dbReference>
<dbReference type="InterPro" id="IPR027051">
    <property type="entry name" value="XdhC_Rossmann_dom"/>
</dbReference>
<dbReference type="Pfam" id="PF02625">
    <property type="entry name" value="XdhC_CoxI"/>
    <property type="match status" value="1"/>
</dbReference>
<feature type="domain" description="TRASH" evidence="1">
    <location>
        <begin position="264"/>
        <end position="302"/>
    </location>
</feature>
<gene>
    <name evidence="2" type="ORF">D7I44_10855</name>
</gene>
<accession>A0A387BPK8</accession>
<dbReference type="Gene3D" id="3.40.50.720">
    <property type="entry name" value="NAD(P)-binding Rossmann-like Domain"/>
    <property type="match status" value="1"/>
</dbReference>
<evidence type="ECO:0000313" key="2">
    <source>
        <dbReference type="EMBL" id="AYG03984.1"/>
    </source>
</evidence>
<dbReference type="KEGG" id="gry:D7I44_10855"/>
<dbReference type="RefSeq" id="WP_120789514.1">
    <property type="nucleotide sequence ID" value="NZ_CP032624.1"/>
</dbReference>
<dbReference type="PANTHER" id="PTHR30388">
    <property type="entry name" value="ALDEHYDE OXIDOREDUCTASE MOLYBDENUM COFACTOR ASSEMBLY PROTEIN"/>
    <property type="match status" value="1"/>
</dbReference>
<proteinExistence type="predicted"/>
<dbReference type="SMART" id="SM00746">
    <property type="entry name" value="TRASH"/>
    <property type="match status" value="1"/>
</dbReference>
<dbReference type="Pfam" id="PF13478">
    <property type="entry name" value="XdhC_C"/>
    <property type="match status" value="1"/>
</dbReference>
<evidence type="ECO:0000259" key="1">
    <source>
        <dbReference type="SMART" id="SM00746"/>
    </source>
</evidence>
<dbReference type="GO" id="GO:0016491">
    <property type="term" value="F:oxidoreductase activity"/>
    <property type="evidence" value="ECO:0007669"/>
    <property type="project" value="InterPro"/>
</dbReference>
<keyword evidence="3" id="KW-1185">Reference proteome</keyword>
<dbReference type="Proteomes" id="UP000275069">
    <property type="component" value="Chromosome"/>
</dbReference>